<proteinExistence type="predicted"/>
<dbReference type="Pfam" id="PF08797">
    <property type="entry name" value="HIRAN"/>
    <property type="match status" value="1"/>
</dbReference>
<organism evidence="4">
    <name type="scientific">viral metagenome</name>
    <dbReference type="NCBI Taxonomy" id="1070528"/>
    <lineage>
        <taxon>unclassified sequences</taxon>
        <taxon>metagenomes</taxon>
        <taxon>organismal metagenomes</taxon>
    </lineage>
</organism>
<dbReference type="EMBL" id="MT142179">
    <property type="protein sequence ID" value="QJA75686.1"/>
    <property type="molecule type" value="Genomic_DNA"/>
</dbReference>
<reference evidence="4" key="1">
    <citation type="submission" date="2020-03" db="EMBL/GenBank/DDBJ databases">
        <title>The deep terrestrial virosphere.</title>
        <authorList>
            <person name="Holmfeldt K."/>
            <person name="Nilsson E."/>
            <person name="Simone D."/>
            <person name="Lopez-Fernandez M."/>
            <person name="Wu X."/>
            <person name="de Brujin I."/>
            <person name="Lundin D."/>
            <person name="Andersson A."/>
            <person name="Bertilsson S."/>
            <person name="Dopson M."/>
        </authorList>
    </citation>
    <scope>NUCLEOTIDE SEQUENCE</scope>
    <source>
        <strain evidence="5">MM415A01721</strain>
        <strain evidence="4">MM415B01114</strain>
    </source>
</reference>
<evidence type="ECO:0000259" key="3">
    <source>
        <dbReference type="Pfam" id="PF08797"/>
    </source>
</evidence>
<dbReference type="EMBL" id="MT141410">
    <property type="protein sequence ID" value="QJA60468.1"/>
    <property type="molecule type" value="Genomic_DNA"/>
</dbReference>
<protein>
    <submittedName>
        <fullName evidence="4">Putative HIRAN domain containing protein</fullName>
    </submittedName>
</protein>
<evidence type="ECO:0000313" key="5">
    <source>
        <dbReference type="EMBL" id="QJA75686.1"/>
    </source>
</evidence>
<evidence type="ECO:0000313" key="4">
    <source>
        <dbReference type="EMBL" id="QJA60468.1"/>
    </source>
</evidence>
<feature type="domain" description="HIRAN" evidence="3">
    <location>
        <begin position="10"/>
        <end position="122"/>
    </location>
</feature>
<dbReference type="InterPro" id="IPR014905">
    <property type="entry name" value="HIRAN"/>
</dbReference>
<dbReference type="Gene3D" id="3.30.70.2330">
    <property type="match status" value="1"/>
</dbReference>
<keyword evidence="2" id="KW-0378">Hydrolase</keyword>
<evidence type="ECO:0000256" key="1">
    <source>
        <dbReference type="ARBA" id="ARBA00022723"/>
    </source>
</evidence>
<dbReference type="GO" id="GO:0008270">
    <property type="term" value="F:zinc ion binding"/>
    <property type="evidence" value="ECO:0007669"/>
    <property type="project" value="InterPro"/>
</dbReference>
<evidence type="ECO:0000256" key="2">
    <source>
        <dbReference type="ARBA" id="ARBA00022801"/>
    </source>
</evidence>
<keyword evidence="1" id="KW-0479">Metal-binding</keyword>
<dbReference type="GO" id="GO:0016818">
    <property type="term" value="F:hydrolase activity, acting on acid anhydrides, in phosphorus-containing anhydrides"/>
    <property type="evidence" value="ECO:0007669"/>
    <property type="project" value="InterPro"/>
</dbReference>
<dbReference type="AlphaFoldDB" id="A0A6M3IT80"/>
<gene>
    <name evidence="5" type="ORF">MM415A01721_0006</name>
    <name evidence="4" type="ORF">MM415B01114_0018</name>
</gene>
<name>A0A6M3IT80_9ZZZZ</name>
<sequence length="129" mass="14713">MSQSNLRSWKFFVAGVQHHNLKKCIDEMKEGDYLSLIPEPTNKYDTNAVRIEFIYQTIEGSIENIDGVEEEVDAEYDEVMIGYVPAKLSPMVTAAIITSKVTCQITKLDKQAKAWERIKVKIEEVKDNA</sequence>
<dbReference type="GO" id="GO:0003676">
    <property type="term" value="F:nucleic acid binding"/>
    <property type="evidence" value="ECO:0007669"/>
    <property type="project" value="InterPro"/>
</dbReference>
<accession>A0A6M3IT80</accession>